<gene>
    <name evidence="1" type="ORF">J8F10_08405</name>
</gene>
<dbReference type="RefSeq" id="WP_210653387.1">
    <property type="nucleotide sequence ID" value="NZ_JAGKQQ010000001.1"/>
</dbReference>
<dbReference type="EMBL" id="JAGKQQ010000001">
    <property type="protein sequence ID" value="MBP3955300.1"/>
    <property type="molecule type" value="Genomic_DNA"/>
</dbReference>
<evidence type="ECO:0000313" key="2">
    <source>
        <dbReference type="Proteomes" id="UP000676565"/>
    </source>
</evidence>
<accession>A0ABS5BNL0</accession>
<proteinExistence type="predicted"/>
<dbReference type="Proteomes" id="UP000676565">
    <property type="component" value="Unassembled WGS sequence"/>
</dbReference>
<dbReference type="InterPro" id="IPR026350">
    <property type="entry name" value="GxxExxY"/>
</dbReference>
<keyword evidence="2" id="KW-1185">Reference proteome</keyword>
<name>A0ABS5BNL0_9BACT</name>
<sequence>MNSTDDAPRGDLRHGETTEKIIGVFYEVYNELGFGFLESVYHKSMLLALTDAGLRVETQVHLPVFFRGHLVGDFFADIFVEHAVILELKAADDLAPAHNSQLLNYLKASSAEVGLLLNFGPKPRFKRLVFDNERKRLRPKIESA</sequence>
<comment type="caution">
    <text evidence="1">The sequence shown here is derived from an EMBL/GenBank/DDBJ whole genome shotgun (WGS) entry which is preliminary data.</text>
</comment>
<organism evidence="1 2">
    <name type="scientific">Gemmata palustris</name>
    <dbReference type="NCBI Taxonomy" id="2822762"/>
    <lineage>
        <taxon>Bacteria</taxon>
        <taxon>Pseudomonadati</taxon>
        <taxon>Planctomycetota</taxon>
        <taxon>Planctomycetia</taxon>
        <taxon>Gemmatales</taxon>
        <taxon>Gemmataceae</taxon>
        <taxon>Gemmata</taxon>
    </lineage>
</organism>
<evidence type="ECO:0000313" key="1">
    <source>
        <dbReference type="EMBL" id="MBP3955300.1"/>
    </source>
</evidence>
<dbReference type="NCBIfam" id="TIGR04256">
    <property type="entry name" value="GxxExxY"/>
    <property type="match status" value="1"/>
</dbReference>
<reference evidence="1 2" key="1">
    <citation type="submission" date="2021-04" db="EMBL/GenBank/DDBJ databases">
        <authorList>
            <person name="Ivanova A."/>
        </authorList>
    </citation>
    <scope>NUCLEOTIDE SEQUENCE [LARGE SCALE GENOMIC DNA]</scope>
    <source>
        <strain evidence="1 2">G18</strain>
    </source>
</reference>
<dbReference type="Pfam" id="PF13366">
    <property type="entry name" value="PDDEXK_3"/>
    <property type="match status" value="1"/>
</dbReference>
<protein>
    <submittedName>
        <fullName evidence="1">GxxExxY protein</fullName>
    </submittedName>
</protein>